<dbReference type="RefSeq" id="WP_207107153.1">
    <property type="nucleotide sequence ID" value="NZ_JAFLVR010000008.1"/>
</dbReference>
<reference evidence="2 3" key="1">
    <citation type="submission" date="2021-03" db="EMBL/GenBank/DDBJ databases">
        <title>Enterococcal diversity collection.</title>
        <authorList>
            <person name="Gilmore M.S."/>
            <person name="Schwartzman J."/>
            <person name="Van Tyne D."/>
            <person name="Martin M."/>
            <person name="Earl A.M."/>
            <person name="Manson A.L."/>
            <person name="Straub T."/>
            <person name="Salamzade R."/>
            <person name="Saavedra J."/>
            <person name="Lebreton F."/>
            <person name="Prichula J."/>
            <person name="Schaufler K."/>
            <person name="Gaca A."/>
            <person name="Sgardioli B."/>
            <person name="Wagenaar J."/>
            <person name="Strong T."/>
        </authorList>
    </citation>
    <scope>NUCLEOTIDE SEQUENCE [LARGE SCALE GENOMIC DNA]</scope>
    <source>
        <strain evidence="2 3">MJM16</strain>
    </source>
</reference>
<sequence>MKTSKELKQEARMILQGRWGKAVLLNVIPSLIIIGFSLVFIVPVVVSQVITVMSMNNGYYDYAATAGTGNYGTVSSFFSMVVGALFTSGISWTYLDLIRGTRSEISPLKDALRAFNGKTLVTVAILAVLVNLFSGLWGLLLIIPGIVKSYSYSQSYYIYYDSTLNEKEGLSALDAITASRKMMNGYKGKLFLLDLSFIGWHILSIATLGLGYLWLSPYIQVTKSAFYENLAKND</sequence>
<feature type="transmembrane region" description="Helical" evidence="1">
    <location>
        <begin position="77"/>
        <end position="98"/>
    </location>
</feature>
<feature type="transmembrane region" description="Helical" evidence="1">
    <location>
        <begin position="190"/>
        <end position="215"/>
    </location>
</feature>
<keyword evidence="1" id="KW-0472">Membrane</keyword>
<keyword evidence="1" id="KW-0812">Transmembrane</keyword>
<evidence type="ECO:0000313" key="2">
    <source>
        <dbReference type="EMBL" id="MBO0451339.1"/>
    </source>
</evidence>
<dbReference type="Proteomes" id="UP000664495">
    <property type="component" value="Unassembled WGS sequence"/>
</dbReference>
<dbReference type="PANTHER" id="PTHR40076">
    <property type="entry name" value="MEMBRANE PROTEIN-RELATED"/>
    <property type="match status" value="1"/>
</dbReference>
<keyword evidence="3" id="KW-1185">Reference proteome</keyword>
<evidence type="ECO:0000313" key="3">
    <source>
        <dbReference type="Proteomes" id="UP000664495"/>
    </source>
</evidence>
<dbReference type="EMBL" id="JAFLVR010000008">
    <property type="protein sequence ID" value="MBO0451339.1"/>
    <property type="molecule type" value="Genomic_DNA"/>
</dbReference>
<gene>
    <name evidence="2" type="ORF">JZO85_03610</name>
</gene>
<dbReference type="PANTHER" id="PTHR40076:SF1">
    <property type="entry name" value="MEMBRANE PROTEIN"/>
    <property type="match status" value="1"/>
</dbReference>
<comment type="caution">
    <text evidence="2">The sequence shown here is derived from an EMBL/GenBank/DDBJ whole genome shotgun (WGS) entry which is preliminary data.</text>
</comment>
<organism evidence="2 3">
    <name type="scientific">Candidatus Enterococcus murrayae</name>
    <dbReference type="NCBI Taxonomy" id="2815321"/>
    <lineage>
        <taxon>Bacteria</taxon>
        <taxon>Bacillati</taxon>
        <taxon>Bacillota</taxon>
        <taxon>Bacilli</taxon>
        <taxon>Lactobacillales</taxon>
        <taxon>Enterococcaceae</taxon>
        <taxon>Enterococcus</taxon>
    </lineage>
</organism>
<protein>
    <submittedName>
        <fullName evidence="2">DUF975 family protein</fullName>
    </submittedName>
</protein>
<proteinExistence type="predicted"/>
<evidence type="ECO:0000256" key="1">
    <source>
        <dbReference type="SAM" id="Phobius"/>
    </source>
</evidence>
<feature type="transmembrane region" description="Helical" evidence="1">
    <location>
        <begin position="119"/>
        <end position="147"/>
    </location>
</feature>
<feature type="transmembrane region" description="Helical" evidence="1">
    <location>
        <begin position="21"/>
        <end position="46"/>
    </location>
</feature>
<dbReference type="InterPro" id="IPR010380">
    <property type="entry name" value="DUF975"/>
</dbReference>
<accession>A0ABS3HD13</accession>
<name>A0ABS3HD13_9ENTE</name>
<keyword evidence="1" id="KW-1133">Transmembrane helix</keyword>
<dbReference type="Pfam" id="PF06161">
    <property type="entry name" value="DUF975"/>
    <property type="match status" value="1"/>
</dbReference>